<dbReference type="OMA" id="LMSEVDW"/>
<name>A0A7I4YZR0_HAECO</name>
<feature type="compositionally biased region" description="Polar residues" evidence="2">
    <location>
        <begin position="250"/>
        <end position="260"/>
    </location>
</feature>
<dbReference type="WBParaSite" id="HCON_00162620-00001">
    <property type="protein sequence ID" value="HCON_00162620-00001"/>
    <property type="gene ID" value="HCON_00162620"/>
</dbReference>
<evidence type="ECO:0000313" key="4">
    <source>
        <dbReference type="WBParaSite" id="HCON_00162620-00001"/>
    </source>
</evidence>
<feature type="compositionally biased region" description="Basic and acidic residues" evidence="2">
    <location>
        <begin position="298"/>
        <end position="310"/>
    </location>
</feature>
<organism evidence="3 4">
    <name type="scientific">Haemonchus contortus</name>
    <name type="common">Barber pole worm</name>
    <dbReference type="NCBI Taxonomy" id="6289"/>
    <lineage>
        <taxon>Eukaryota</taxon>
        <taxon>Metazoa</taxon>
        <taxon>Ecdysozoa</taxon>
        <taxon>Nematoda</taxon>
        <taxon>Chromadorea</taxon>
        <taxon>Rhabditida</taxon>
        <taxon>Rhabditina</taxon>
        <taxon>Rhabditomorpha</taxon>
        <taxon>Strongyloidea</taxon>
        <taxon>Trichostrongylidae</taxon>
        <taxon>Haemonchus</taxon>
    </lineage>
</organism>
<protein>
    <submittedName>
        <fullName evidence="4">Origin recognition complex subunit 1</fullName>
    </submittedName>
</protein>
<feature type="compositionally biased region" description="Basic and acidic residues" evidence="2">
    <location>
        <begin position="272"/>
        <end position="283"/>
    </location>
</feature>
<accession>A0A7I4YZR0</accession>
<feature type="compositionally biased region" description="Basic and acidic residues" evidence="2">
    <location>
        <begin position="46"/>
        <end position="59"/>
    </location>
</feature>
<evidence type="ECO:0000313" key="3">
    <source>
        <dbReference type="Proteomes" id="UP000025227"/>
    </source>
</evidence>
<reference evidence="4" key="1">
    <citation type="submission" date="2020-12" db="UniProtKB">
        <authorList>
            <consortium name="WormBaseParasite"/>
        </authorList>
    </citation>
    <scope>IDENTIFICATION</scope>
    <source>
        <strain evidence="4">MHco3</strain>
    </source>
</reference>
<keyword evidence="3" id="KW-1185">Reference proteome</keyword>
<dbReference type="OrthoDB" id="5870015at2759"/>
<proteinExistence type="predicted"/>
<keyword evidence="1" id="KW-0175">Coiled coil</keyword>
<dbReference type="Proteomes" id="UP000025227">
    <property type="component" value="Unplaced"/>
</dbReference>
<feature type="compositionally biased region" description="Basic residues" evidence="2">
    <location>
        <begin position="398"/>
        <end position="412"/>
    </location>
</feature>
<feature type="region of interest" description="Disordered" evidence="2">
    <location>
        <begin position="33"/>
        <end position="108"/>
    </location>
</feature>
<feature type="region of interest" description="Disordered" evidence="2">
    <location>
        <begin position="143"/>
        <end position="412"/>
    </location>
</feature>
<dbReference type="AlphaFoldDB" id="A0A7I4YZR0"/>
<evidence type="ECO:0000256" key="1">
    <source>
        <dbReference type="SAM" id="Coils"/>
    </source>
</evidence>
<feature type="compositionally biased region" description="Basic residues" evidence="2">
    <location>
        <begin position="284"/>
        <end position="297"/>
    </location>
</feature>
<evidence type="ECO:0000256" key="2">
    <source>
        <dbReference type="SAM" id="MobiDB-lite"/>
    </source>
</evidence>
<sequence>MDSDSDEDRLVIVEEEEDRGQLEIEATCEKAIKEENPVQEEIDVEVVSKQKESSSDGRNGRQKRSCLPASLKERIIRSSARTKALSAEDVELKKKQQPRLPKSVRFSKQDTKVVVKTEVDEEVNSSSEPPLLENDVCDLKPSVQRSAVFPHSEKPSQQRRRGAVSTNPICGRKRVFSHPRLSSGQRVAQLIEPAEPALCPKPRVRRKPKKIVPSDSDVAGTSKKPAAARGPRLASKKVIKQEPPEDQENVQEPSQPQKATADNDDVSFLEKLMSEVDWKEKPATKAKRGRPAKNVKGKGKENKRISKADPEQPQVTDVDEECISKRLRCRPHTVPIKLESPKMTPEKPDQESSSSSGDEFELKNNSDEEEFEERMSRASRRKLTRSLLRECNSLPARGSRRKTAQSTSVRKRVPRPCIEEHVEDDGIETFDTFLKYPNDIVCPETVEGFCSRPNDEMRKIYEDYMTNVRGEGVPEPDLERKLMEKLQRMEEELARLKEIKVKLEQEDDLGAEPFLDYVAYRLHPLNTRGEDRRLFGIHPQQLQNNSCALSDLNAAMWCVKPPKYIPLFRQKREFDDLSERLDALSGGGRQGVAQDEEVDPIYMSVIREKIANAGNVVHEIRGRQFSHFDKVIKEEESAYGFDYYVDGDNVAPQDHDEEPSLFSVVKKEEGEIPDDVDPYEEGLGLGAIDQDGNLFSWLSQ</sequence>
<feature type="coiled-coil region" evidence="1">
    <location>
        <begin position="479"/>
        <end position="509"/>
    </location>
</feature>